<dbReference type="GO" id="GO:0032259">
    <property type="term" value="P:methylation"/>
    <property type="evidence" value="ECO:0007669"/>
    <property type="project" value="UniProtKB-KW"/>
</dbReference>
<keyword evidence="1 4" id="KW-0489">Methyltransferase</keyword>
<name>A0AAV1VGN6_9STRA</name>
<evidence type="ECO:0000313" key="6">
    <source>
        <dbReference type="EMBL" id="CAK7945815.1"/>
    </source>
</evidence>
<feature type="active site" evidence="5">
    <location>
        <position position="565"/>
    </location>
</feature>
<evidence type="ECO:0000256" key="4">
    <source>
        <dbReference type="PROSITE-ProRule" id="PRU01024"/>
    </source>
</evidence>
<evidence type="ECO:0000256" key="3">
    <source>
        <dbReference type="ARBA" id="ARBA00022691"/>
    </source>
</evidence>
<dbReference type="Gene3D" id="3.40.50.150">
    <property type="entry name" value="Vaccinia Virus protein VP39"/>
    <property type="match status" value="1"/>
</dbReference>
<feature type="binding site" evidence="4">
    <location>
        <position position="426"/>
    </location>
    <ligand>
        <name>S-adenosyl-L-methionine</name>
        <dbReference type="ChEBI" id="CHEBI:59789"/>
    </ligand>
</feature>
<dbReference type="InterPro" id="IPR012340">
    <property type="entry name" value="NA-bd_OB-fold"/>
</dbReference>
<dbReference type="InterPro" id="IPR030390">
    <property type="entry name" value="MeTrfase_TrmA_AS"/>
</dbReference>
<dbReference type="PANTHER" id="PTHR11061:SF30">
    <property type="entry name" value="TRNA (URACIL(54)-C(5))-METHYLTRANSFERASE"/>
    <property type="match status" value="1"/>
</dbReference>
<evidence type="ECO:0000313" key="7">
    <source>
        <dbReference type="Proteomes" id="UP001162060"/>
    </source>
</evidence>
<dbReference type="GO" id="GO:0008173">
    <property type="term" value="F:RNA methyltransferase activity"/>
    <property type="evidence" value="ECO:0007669"/>
    <property type="project" value="InterPro"/>
</dbReference>
<proteinExistence type="inferred from homology"/>
<dbReference type="GO" id="GO:0006396">
    <property type="term" value="P:RNA processing"/>
    <property type="evidence" value="ECO:0007669"/>
    <property type="project" value="InterPro"/>
</dbReference>
<evidence type="ECO:0000256" key="5">
    <source>
        <dbReference type="PROSITE-ProRule" id="PRU10015"/>
    </source>
</evidence>
<feature type="binding site" evidence="4">
    <location>
        <position position="477"/>
    </location>
    <ligand>
        <name>S-adenosyl-L-methionine</name>
        <dbReference type="ChEBI" id="CHEBI:59789"/>
    </ligand>
</feature>
<protein>
    <recommendedName>
        <fullName evidence="8">RNA methyltransferase</fullName>
    </recommendedName>
</protein>
<dbReference type="CDD" id="cd02440">
    <property type="entry name" value="AdoMet_MTases"/>
    <property type="match status" value="1"/>
</dbReference>
<sequence length="618" mass="70679">MTRSLVSDFWMRPWAMTSFPRRRFQQTRPSFSTEREDQKLVKTSTKRRIAMAIEKMNGHGDSVGTYVSEQGVPMQVVVPFGAPGDELEVDIWDRDVQSREKWVDDAKPRSSWPLFGQQSDVLKPSDHRVLPKCSKYFGICGGCKLQHVSYDQQLREKQNWIRELFASRNHSPDMESRAILGVETDGGDDIRVYHYRNKMEFTCSTGRWLLEEDEPADDDRALSVTSRYPFTVGMFPIMSVSARRSKQIHGKSKARGRRAAVWRPRILSLKECLLQSSACNKLLQQLVSRCEGAGLQAYDFNTHEGHLKQIVLRRGLNRQGRTEVMLGLVTTTFSGEQSELLQHIVRDLVQDQEKDLHAENADDSRLVSVVESLDGEAQRHRRKRERAASESTTEEVISERVLYGSSHLEDTILGHTFKISFDSFFQPNSAQASVLYHEIQIMIKSLPEKPVVWDLFCGVGSIGICMGAHAKRVVGFELVEAAVERAKANAQLNGYSRDHMQFFCIDLTKNWQEEELRAKIRSSSDDLSSEFPDVVIVDPPRAGLHKKLIKMLRRMAPRYICYVSCNPHSQALDLEEICAHAKPEKGELGTYRVRHLQPVDMLPHTPHVETIAWLERRE</sequence>
<keyword evidence="3 4" id="KW-0949">S-adenosyl-L-methionine</keyword>
<dbReference type="InterPro" id="IPR010280">
    <property type="entry name" value="U5_MeTrfase_fam"/>
</dbReference>
<dbReference type="SUPFAM" id="SSF53335">
    <property type="entry name" value="S-adenosyl-L-methionine-dependent methyltransferases"/>
    <property type="match status" value="1"/>
</dbReference>
<dbReference type="InterPro" id="IPR029063">
    <property type="entry name" value="SAM-dependent_MTases_sf"/>
</dbReference>
<gene>
    <name evidence="6" type="ORF">PM001_LOCUS30965</name>
</gene>
<dbReference type="PROSITE" id="PS51687">
    <property type="entry name" value="SAM_MT_RNA_M5U"/>
    <property type="match status" value="1"/>
</dbReference>
<feature type="active site" description="Nucleophile" evidence="4">
    <location>
        <position position="565"/>
    </location>
</feature>
<comment type="caution">
    <text evidence="6">The sequence shown here is derived from an EMBL/GenBank/DDBJ whole genome shotgun (WGS) entry which is preliminary data.</text>
</comment>
<dbReference type="AlphaFoldDB" id="A0AAV1VGN6"/>
<evidence type="ECO:0008006" key="8">
    <source>
        <dbReference type="Google" id="ProtNLM"/>
    </source>
</evidence>
<feature type="binding site" evidence="4">
    <location>
        <position position="538"/>
    </location>
    <ligand>
        <name>S-adenosyl-L-methionine</name>
        <dbReference type="ChEBI" id="CHEBI:59789"/>
    </ligand>
</feature>
<dbReference type="Gene3D" id="2.40.50.1070">
    <property type="match status" value="1"/>
</dbReference>
<keyword evidence="2 4" id="KW-0808">Transferase</keyword>
<feature type="binding site" evidence="4">
    <location>
        <position position="456"/>
    </location>
    <ligand>
        <name>S-adenosyl-L-methionine</name>
        <dbReference type="ChEBI" id="CHEBI:59789"/>
    </ligand>
</feature>
<dbReference type="EMBL" id="CAKLBY020000338">
    <property type="protein sequence ID" value="CAK7945815.1"/>
    <property type="molecule type" value="Genomic_DNA"/>
</dbReference>
<dbReference type="Pfam" id="PF05958">
    <property type="entry name" value="tRNA_U5-meth_tr"/>
    <property type="match status" value="1"/>
</dbReference>
<organism evidence="6 7">
    <name type="scientific">Peronospora matthiolae</name>
    <dbReference type="NCBI Taxonomy" id="2874970"/>
    <lineage>
        <taxon>Eukaryota</taxon>
        <taxon>Sar</taxon>
        <taxon>Stramenopiles</taxon>
        <taxon>Oomycota</taxon>
        <taxon>Peronosporomycetes</taxon>
        <taxon>Peronosporales</taxon>
        <taxon>Peronosporaceae</taxon>
        <taxon>Peronospora</taxon>
    </lineage>
</organism>
<accession>A0AAV1VGN6</accession>
<dbReference type="Gene3D" id="2.40.50.140">
    <property type="entry name" value="Nucleic acid-binding proteins"/>
    <property type="match status" value="1"/>
</dbReference>
<dbReference type="PROSITE" id="PS01230">
    <property type="entry name" value="TRMA_1"/>
    <property type="match status" value="1"/>
</dbReference>
<dbReference type="Proteomes" id="UP001162060">
    <property type="component" value="Unassembled WGS sequence"/>
</dbReference>
<comment type="similarity">
    <text evidence="4">Belongs to the class I-like SAM-binding methyltransferase superfamily. RNA M5U methyltransferase family.</text>
</comment>
<dbReference type="PANTHER" id="PTHR11061">
    <property type="entry name" value="RNA M5U METHYLTRANSFERASE"/>
    <property type="match status" value="1"/>
</dbReference>
<reference evidence="6" key="1">
    <citation type="submission" date="2024-01" db="EMBL/GenBank/DDBJ databases">
        <authorList>
            <person name="Webb A."/>
        </authorList>
    </citation>
    <scope>NUCLEOTIDE SEQUENCE</scope>
    <source>
        <strain evidence="6">Pm1</strain>
    </source>
</reference>
<evidence type="ECO:0000256" key="2">
    <source>
        <dbReference type="ARBA" id="ARBA00022679"/>
    </source>
</evidence>
<evidence type="ECO:0000256" key="1">
    <source>
        <dbReference type="ARBA" id="ARBA00022603"/>
    </source>
</evidence>